<keyword evidence="2" id="KW-1133">Transmembrane helix</keyword>
<feature type="domain" description="DUF2207" evidence="4">
    <location>
        <begin position="269"/>
        <end position="429"/>
    </location>
</feature>
<dbReference type="OrthoDB" id="143710at2"/>
<evidence type="ECO:0000256" key="3">
    <source>
        <dbReference type="SAM" id="SignalP"/>
    </source>
</evidence>
<dbReference type="InterPro" id="IPR018702">
    <property type="entry name" value="DUF2207"/>
</dbReference>
<organism evidence="5 6">
    <name type="scientific">Luteimicrobium subarcticum</name>
    <dbReference type="NCBI Taxonomy" id="620910"/>
    <lineage>
        <taxon>Bacteria</taxon>
        <taxon>Bacillati</taxon>
        <taxon>Actinomycetota</taxon>
        <taxon>Actinomycetes</taxon>
        <taxon>Micrococcales</taxon>
        <taxon>Luteimicrobium</taxon>
    </lineage>
</organism>
<comment type="caution">
    <text evidence="5">The sequence shown here is derived from an EMBL/GenBank/DDBJ whole genome shotgun (WGS) entry which is preliminary data.</text>
</comment>
<dbReference type="Proteomes" id="UP000231586">
    <property type="component" value="Unassembled WGS sequence"/>
</dbReference>
<dbReference type="Pfam" id="PF09972">
    <property type="entry name" value="DUF2207"/>
    <property type="match status" value="2"/>
</dbReference>
<feature type="domain" description="DUF2207" evidence="4">
    <location>
        <begin position="57"/>
        <end position="196"/>
    </location>
</feature>
<evidence type="ECO:0000313" key="5">
    <source>
        <dbReference type="EMBL" id="PJI93882.1"/>
    </source>
</evidence>
<evidence type="ECO:0000256" key="1">
    <source>
        <dbReference type="SAM" id="MobiDB-lite"/>
    </source>
</evidence>
<feature type="signal peptide" evidence="3">
    <location>
        <begin position="1"/>
        <end position="26"/>
    </location>
</feature>
<sequence length="875" mass="91101">MPATPLRLVRPTLLVLALTAAGLAPAAASATAATAASPGVAVAGVATALGATDALTARLTAAADGTVHVDETLHVTYADPEDYPYLGWDVPTRLPWLDGADDDTTSSLDRQLVTTRLTDPHVTASSAGHDLPLEAATAEAYGGTTRITASPAAGTDRAAVTEVTFHVTYTLTGAVVRTATGPRLYAGVVDGYTSSPPPTTVTATGPGGALDLRCTTLYPYEDGPEPACGAADGGLRTTPGNDGLGVVAAVPGATASAPVLVPASGQVLTDVDLAYVLGSDGSVDVTETIAVRPEDVRPGLSRSVTTREAWSTWKDRVIGVTPLDAVAPDGRPARTSVLPEQGSGDARERKTALVYGQEYRDEAGGAEDDDASTGGAGAEPTWVLHYRLDGLYTADGGTSTFTHDALSDLAYDRVDHATVHVTFPDGTVTARCRTVERWSSDDADGTPCPGTTPGSFTIDHLARDSTILLDVTTPTPLGAAAGPHLVRHVPSALLGFGGLYLGACVVGLVLALVFGLLGRVIHRDRPGSGKRRDPLQAPDVPVVVGGMLDDGVVAERELAAVLLSLAASGNIAFAPEPAGWTLRVLQPQGTRDRYEKLVLRVLTRAATRGGDDRGAARTALVGPALHSVLRTARGTLYEELRRDLAARQADPSTRLFQRRRVQWRAVGPTSWWNTLWALLVPGLFPVVVVVKWLHALGPNGRTGLGHDLADHTAAYRRTLAGKRRRARRDRRGSATTVTVPTGATTTAEYEYRDGDAVPGLVSGSLQYPGTTTGPTLRTAVEPSTVTTATAGAGAVEPLAAYDDPFGTQLPWAVALGVGEAWVRRVEPLVASGALTPLPGLCWGKDGTVVVRWLLTLTRTAKPGVTTADPTDWSGD</sequence>
<keyword evidence="2" id="KW-0812">Transmembrane</keyword>
<dbReference type="AlphaFoldDB" id="A0A2M8WSF9"/>
<keyword evidence="6" id="KW-1185">Reference proteome</keyword>
<reference evidence="5 6" key="1">
    <citation type="submission" date="2017-11" db="EMBL/GenBank/DDBJ databases">
        <title>Genomic Encyclopedia of Archaeal and Bacterial Type Strains, Phase II (KMG-II): From Individual Species to Whole Genera.</title>
        <authorList>
            <person name="Goeker M."/>
        </authorList>
    </citation>
    <scope>NUCLEOTIDE SEQUENCE [LARGE SCALE GENOMIC DNA]</scope>
    <source>
        <strain evidence="5 6">DSM 22413</strain>
    </source>
</reference>
<feature type="region of interest" description="Disordered" evidence="1">
    <location>
        <begin position="329"/>
        <end position="348"/>
    </location>
</feature>
<name>A0A2M8WSF9_9MICO</name>
<gene>
    <name evidence="5" type="ORF">CLV34_1362</name>
</gene>
<dbReference type="EMBL" id="PGTZ01000007">
    <property type="protein sequence ID" value="PJI93882.1"/>
    <property type="molecule type" value="Genomic_DNA"/>
</dbReference>
<accession>A0A2M8WSF9</accession>
<evidence type="ECO:0000259" key="4">
    <source>
        <dbReference type="Pfam" id="PF09972"/>
    </source>
</evidence>
<proteinExistence type="predicted"/>
<dbReference type="RefSeq" id="WP_100349506.1">
    <property type="nucleotide sequence ID" value="NZ_PGTZ01000007.1"/>
</dbReference>
<evidence type="ECO:0000313" key="6">
    <source>
        <dbReference type="Proteomes" id="UP000231586"/>
    </source>
</evidence>
<feature type="chain" id="PRO_5014624378" evidence="3">
    <location>
        <begin position="27"/>
        <end position="875"/>
    </location>
</feature>
<evidence type="ECO:0000256" key="2">
    <source>
        <dbReference type="SAM" id="Phobius"/>
    </source>
</evidence>
<keyword evidence="2" id="KW-0472">Membrane</keyword>
<feature type="transmembrane region" description="Helical" evidence="2">
    <location>
        <begin position="493"/>
        <end position="517"/>
    </location>
</feature>
<keyword evidence="3" id="KW-0732">Signal</keyword>
<protein>
    <submittedName>
        <fullName evidence="5">Putative membrane protein DUF2207</fullName>
    </submittedName>
</protein>